<dbReference type="PANTHER" id="PTHR18914:SF30">
    <property type="entry name" value="VINCULIN_ALPHA-CATENIN FAMILY MEMBER 1"/>
    <property type="match status" value="1"/>
</dbReference>
<dbReference type="GO" id="GO:0098609">
    <property type="term" value="P:cell-cell adhesion"/>
    <property type="evidence" value="ECO:0007669"/>
    <property type="project" value="TreeGrafter"/>
</dbReference>
<evidence type="ECO:0000313" key="4">
    <source>
        <dbReference type="EMBL" id="KAK2702861.1"/>
    </source>
</evidence>
<name>A0AA88H8P3_ARTSF</name>
<sequence length="731" mass="81985">ISFRTRSLFKRAIDICHFFFQNQFVQRCSFQCHILNQKMTEIEIRFKQSFDSASLVSEKVQFLLSKNDLLLSQEVIQTLSSSLKELILATSEIVDDQFLLATLTAFEEAGNKGEPHEACMLLLEGAIECFVQLELEQVNSLVQSITIAKKVIDMMAQSSTFHETVSTLKSFLAEWNEIIKSLDNFNSKLINPGERNTNQNIMMSIYICLKHLVENLAETAIYPLSKHTKYSRKTLVEMIEALLDTLMSHLRTPKSNGTIIVDDGSSNFVSNIDRLLDQLSKTVEFQDLQDIESLIAEVVKHSEEVALAVDESDGSILRSFNEKVLSEFQNLSNLLESSKSPTTDSAMACDYTADFLELLEQQVNVCLLRLILDTFSTVNDPIENALKGERVLLTLTEHKLNLAAKLTIQATSSVESIVHIRSFTWFLQHVVGDLQRLFEDSRRDEEKIVCLLRLWKSDIAKLVKEIEALVDPCAFAQVVERTLRKRGEHIKAVVAGKKTGSLKIEIRSIISEMSYFLKFLTREQIVDAATLEVLPVADVNIAFREVKAAFTLLESGTCQSSLNSLVKRIEVLVSIMEQVVDVLVKHSDEDGTIPDIHSSTSTKSLSTTTESEKRKRRKSASTHAISFARSLQKFPEDFKLLPIDINTPAPKPAPKLRRSSSAFPPTPKLTSPYRLKASSATELSSLILQTKGSSQIMPDKTGASLQLNLTEMLEDLSRIQNSFTSETSGKS</sequence>
<keyword evidence="2" id="KW-0963">Cytoplasm</keyword>
<feature type="region of interest" description="Disordered" evidence="3">
    <location>
        <begin position="649"/>
        <end position="672"/>
    </location>
</feature>
<gene>
    <name evidence="4" type="ORF">QYM36_018545</name>
</gene>
<comment type="caution">
    <text evidence="4">The sequence shown here is derived from an EMBL/GenBank/DDBJ whole genome shotgun (WGS) entry which is preliminary data.</text>
</comment>
<dbReference type="PANTHER" id="PTHR18914">
    <property type="entry name" value="ALPHA CATENIN"/>
    <property type="match status" value="1"/>
</dbReference>
<dbReference type="AlphaFoldDB" id="A0AA88H8P3"/>
<comment type="subcellular location">
    <subcellularLocation>
        <location evidence="1">Cytoplasm</location>
    </subcellularLocation>
</comment>
<feature type="compositionally biased region" description="Low complexity" evidence="3">
    <location>
        <begin position="598"/>
        <end position="609"/>
    </location>
</feature>
<dbReference type="GO" id="GO:0051015">
    <property type="term" value="F:actin filament binding"/>
    <property type="evidence" value="ECO:0007669"/>
    <property type="project" value="TreeGrafter"/>
</dbReference>
<reference evidence="4" key="1">
    <citation type="submission" date="2023-07" db="EMBL/GenBank/DDBJ databases">
        <title>Chromosome-level genome assembly of Artemia franciscana.</title>
        <authorList>
            <person name="Jo E."/>
        </authorList>
    </citation>
    <scope>NUCLEOTIDE SEQUENCE</scope>
    <source>
        <tissue evidence="4">Whole body</tissue>
    </source>
</reference>
<feature type="non-terminal residue" evidence="4">
    <location>
        <position position="1"/>
    </location>
</feature>
<evidence type="ECO:0008006" key="6">
    <source>
        <dbReference type="Google" id="ProtNLM"/>
    </source>
</evidence>
<dbReference type="GO" id="GO:0016477">
    <property type="term" value="P:cell migration"/>
    <property type="evidence" value="ECO:0007669"/>
    <property type="project" value="TreeGrafter"/>
</dbReference>
<protein>
    <recommendedName>
        <fullName evidence="6">Serendipity locus protein alpha</fullName>
    </recommendedName>
</protein>
<dbReference type="EMBL" id="JAVRJZ010000148">
    <property type="protein sequence ID" value="KAK2702861.1"/>
    <property type="molecule type" value="Genomic_DNA"/>
</dbReference>
<dbReference type="GO" id="GO:0005737">
    <property type="term" value="C:cytoplasm"/>
    <property type="evidence" value="ECO:0007669"/>
    <property type="project" value="UniProtKB-SubCell"/>
</dbReference>
<evidence type="ECO:0000256" key="3">
    <source>
        <dbReference type="SAM" id="MobiDB-lite"/>
    </source>
</evidence>
<dbReference type="GO" id="GO:0008013">
    <property type="term" value="F:beta-catenin binding"/>
    <property type="evidence" value="ECO:0007669"/>
    <property type="project" value="TreeGrafter"/>
</dbReference>
<accession>A0AA88H8P3</accession>
<dbReference type="Proteomes" id="UP001187531">
    <property type="component" value="Unassembled WGS sequence"/>
</dbReference>
<evidence type="ECO:0000256" key="2">
    <source>
        <dbReference type="ARBA" id="ARBA00022490"/>
    </source>
</evidence>
<keyword evidence="5" id="KW-1185">Reference proteome</keyword>
<proteinExistence type="predicted"/>
<dbReference type="GO" id="GO:0005912">
    <property type="term" value="C:adherens junction"/>
    <property type="evidence" value="ECO:0007669"/>
    <property type="project" value="TreeGrafter"/>
</dbReference>
<evidence type="ECO:0000313" key="5">
    <source>
        <dbReference type="Proteomes" id="UP001187531"/>
    </source>
</evidence>
<organism evidence="4 5">
    <name type="scientific">Artemia franciscana</name>
    <name type="common">Brine shrimp</name>
    <name type="synonym">Artemia sanfranciscana</name>
    <dbReference type="NCBI Taxonomy" id="6661"/>
    <lineage>
        <taxon>Eukaryota</taxon>
        <taxon>Metazoa</taxon>
        <taxon>Ecdysozoa</taxon>
        <taxon>Arthropoda</taxon>
        <taxon>Crustacea</taxon>
        <taxon>Branchiopoda</taxon>
        <taxon>Anostraca</taxon>
        <taxon>Artemiidae</taxon>
        <taxon>Artemia</taxon>
    </lineage>
</organism>
<dbReference type="GO" id="GO:0016342">
    <property type="term" value="C:catenin complex"/>
    <property type="evidence" value="ECO:0007669"/>
    <property type="project" value="TreeGrafter"/>
</dbReference>
<evidence type="ECO:0000256" key="1">
    <source>
        <dbReference type="ARBA" id="ARBA00004496"/>
    </source>
</evidence>
<feature type="region of interest" description="Disordered" evidence="3">
    <location>
        <begin position="591"/>
        <end position="624"/>
    </location>
</feature>